<dbReference type="EMBL" id="JADGJD010001821">
    <property type="protein sequence ID" value="KAJ3037534.1"/>
    <property type="molecule type" value="Genomic_DNA"/>
</dbReference>
<organism evidence="2 3">
    <name type="scientific">Rhizophlyctis rosea</name>
    <dbReference type="NCBI Taxonomy" id="64517"/>
    <lineage>
        <taxon>Eukaryota</taxon>
        <taxon>Fungi</taxon>
        <taxon>Fungi incertae sedis</taxon>
        <taxon>Chytridiomycota</taxon>
        <taxon>Chytridiomycota incertae sedis</taxon>
        <taxon>Chytridiomycetes</taxon>
        <taxon>Rhizophlyctidales</taxon>
        <taxon>Rhizophlyctidaceae</taxon>
        <taxon>Rhizophlyctis</taxon>
    </lineage>
</organism>
<protein>
    <submittedName>
        <fullName evidence="2">Uncharacterized protein</fullName>
    </submittedName>
</protein>
<feature type="compositionally biased region" description="Acidic residues" evidence="1">
    <location>
        <begin position="50"/>
        <end position="70"/>
    </location>
</feature>
<feature type="compositionally biased region" description="Basic and acidic residues" evidence="1">
    <location>
        <begin position="98"/>
        <end position="109"/>
    </location>
</feature>
<evidence type="ECO:0000256" key="1">
    <source>
        <dbReference type="SAM" id="MobiDB-lite"/>
    </source>
</evidence>
<evidence type="ECO:0000313" key="3">
    <source>
        <dbReference type="Proteomes" id="UP001212841"/>
    </source>
</evidence>
<feature type="non-terminal residue" evidence="2">
    <location>
        <position position="1"/>
    </location>
</feature>
<evidence type="ECO:0000313" key="2">
    <source>
        <dbReference type="EMBL" id="KAJ3037534.1"/>
    </source>
</evidence>
<keyword evidence="3" id="KW-1185">Reference proteome</keyword>
<feature type="compositionally biased region" description="Low complexity" evidence="1">
    <location>
        <begin position="30"/>
        <end position="42"/>
    </location>
</feature>
<sequence length="109" mass="12071">QVYKIIDKDRDGDESDPSASDDFSEKSESDSSTTSEYEAESFLAVPVADNDCDDLPDLVTLSDDESEDESAKDPTTSFVYRVGDTNLQSPKGNTEAEYQEKLTKQKETL</sequence>
<reference evidence="2" key="1">
    <citation type="submission" date="2020-05" db="EMBL/GenBank/DDBJ databases">
        <title>Phylogenomic resolution of chytrid fungi.</title>
        <authorList>
            <person name="Stajich J.E."/>
            <person name="Amses K."/>
            <person name="Simmons R."/>
            <person name="Seto K."/>
            <person name="Myers J."/>
            <person name="Bonds A."/>
            <person name="Quandt C.A."/>
            <person name="Barry K."/>
            <person name="Liu P."/>
            <person name="Grigoriev I."/>
            <person name="Longcore J.E."/>
            <person name="James T.Y."/>
        </authorList>
    </citation>
    <scope>NUCLEOTIDE SEQUENCE</scope>
    <source>
        <strain evidence="2">JEL0318</strain>
    </source>
</reference>
<gene>
    <name evidence="2" type="ORF">HK097_003486</name>
</gene>
<dbReference type="Proteomes" id="UP001212841">
    <property type="component" value="Unassembled WGS sequence"/>
</dbReference>
<name>A0AAD5S9R6_9FUNG</name>
<proteinExistence type="predicted"/>
<comment type="caution">
    <text evidence="2">The sequence shown here is derived from an EMBL/GenBank/DDBJ whole genome shotgun (WGS) entry which is preliminary data.</text>
</comment>
<accession>A0AAD5S9R6</accession>
<dbReference type="AlphaFoldDB" id="A0AAD5S9R6"/>
<feature type="region of interest" description="Disordered" evidence="1">
    <location>
        <begin position="1"/>
        <end position="109"/>
    </location>
</feature>
<feature type="compositionally biased region" description="Basic and acidic residues" evidence="1">
    <location>
        <begin position="1"/>
        <end position="11"/>
    </location>
</feature>